<gene>
    <name evidence="3" type="ORF">PCC79_16295</name>
</gene>
<dbReference type="Proteomes" id="UP001434337">
    <property type="component" value="Chromosome"/>
</dbReference>
<dbReference type="InterPro" id="IPR001375">
    <property type="entry name" value="Peptidase_S9_cat"/>
</dbReference>
<dbReference type="Gene3D" id="3.40.50.1820">
    <property type="entry name" value="alpha/beta hydrolase"/>
    <property type="match status" value="1"/>
</dbReference>
<evidence type="ECO:0000259" key="2">
    <source>
        <dbReference type="Pfam" id="PF00326"/>
    </source>
</evidence>
<dbReference type="InterPro" id="IPR002470">
    <property type="entry name" value="Peptidase_S9A"/>
</dbReference>
<name>A0ABZ3C845_9ACTN</name>
<reference evidence="3 4" key="1">
    <citation type="journal article" date="2023" name="Environ Microbiome">
        <title>A coral-associated actinobacterium mitigates coral bleaching under heat stress.</title>
        <authorList>
            <person name="Li J."/>
            <person name="Zou Y."/>
            <person name="Li Q."/>
            <person name="Zhang J."/>
            <person name="Bourne D.G."/>
            <person name="Lyu Y."/>
            <person name="Liu C."/>
            <person name="Zhang S."/>
        </authorList>
    </citation>
    <scope>NUCLEOTIDE SEQUENCE [LARGE SCALE GENOMIC DNA]</scope>
    <source>
        <strain evidence="3 4">SCSIO 13291</strain>
    </source>
</reference>
<organism evidence="3 4">
    <name type="scientific">Propioniciclava soli</name>
    <dbReference type="NCBI Taxonomy" id="2775081"/>
    <lineage>
        <taxon>Bacteria</taxon>
        <taxon>Bacillati</taxon>
        <taxon>Actinomycetota</taxon>
        <taxon>Actinomycetes</taxon>
        <taxon>Propionibacteriales</taxon>
        <taxon>Propionibacteriaceae</taxon>
        <taxon>Propioniciclava</taxon>
    </lineage>
</organism>
<feature type="domain" description="Peptidase S9 prolyl oligopeptidase catalytic" evidence="2">
    <location>
        <begin position="443"/>
        <end position="637"/>
    </location>
</feature>
<evidence type="ECO:0000313" key="4">
    <source>
        <dbReference type="Proteomes" id="UP001434337"/>
    </source>
</evidence>
<dbReference type="RefSeq" id="WP_342372468.1">
    <property type="nucleotide sequence ID" value="NZ_CP115965.1"/>
</dbReference>
<comment type="similarity">
    <text evidence="1">Belongs to the peptidase S9A family.</text>
</comment>
<protein>
    <submittedName>
        <fullName evidence="3">Prolyl oligopeptidase family serine peptidase</fullName>
    </submittedName>
</protein>
<keyword evidence="4" id="KW-1185">Reference proteome</keyword>
<dbReference type="PANTHER" id="PTHR11757">
    <property type="entry name" value="PROTEASE FAMILY S9A OLIGOPEPTIDASE"/>
    <property type="match status" value="1"/>
</dbReference>
<dbReference type="EMBL" id="CP115965">
    <property type="protein sequence ID" value="WZW98427.1"/>
    <property type="molecule type" value="Genomic_DNA"/>
</dbReference>
<dbReference type="Pfam" id="PF00326">
    <property type="entry name" value="Peptidase_S9"/>
    <property type="match status" value="1"/>
</dbReference>
<dbReference type="PANTHER" id="PTHR11757:SF19">
    <property type="entry name" value="PROLYL ENDOPEPTIDASE-LIKE"/>
    <property type="match status" value="1"/>
</dbReference>
<evidence type="ECO:0000256" key="1">
    <source>
        <dbReference type="ARBA" id="ARBA00005228"/>
    </source>
</evidence>
<proteinExistence type="inferred from homology"/>
<dbReference type="PRINTS" id="PR00862">
    <property type="entry name" value="PROLIGOPTASE"/>
</dbReference>
<dbReference type="InterPro" id="IPR051543">
    <property type="entry name" value="Serine_Peptidase_S9A"/>
</dbReference>
<accession>A0ABZ3C845</accession>
<dbReference type="InterPro" id="IPR029058">
    <property type="entry name" value="AB_hydrolase_fold"/>
</dbReference>
<evidence type="ECO:0000313" key="3">
    <source>
        <dbReference type="EMBL" id="WZW98427.1"/>
    </source>
</evidence>
<dbReference type="SUPFAM" id="SSF53474">
    <property type="entry name" value="alpha/beta-Hydrolases"/>
    <property type="match status" value="1"/>
</dbReference>
<sequence>MLDLPDLSWVDDLDAEQLLAALATHGCEVDGDPSHATPGGAESDGPSYQLIPLGDAWLRLEPDSGGRLWGAMIPDARHPDVTNGEPPMRFDDDAEDLLGWMMARADIDGSGQRWVTVMRRPEREAYVALLYDAGAIRPVRQLLVRGVYPDISLIDDGHHLAFVEPDREVTGGQRAIVARADPDLFEESRQVIAYSATGGIGIKPCSVRRFFKMSHGIRSERVWDVVDVRQDPPQPIAVPGAPKDPSLFDMALLDGLPVLVQLYNGDGSWTLMASLLDDGQVMRSWACASGVGAAREITSGVGYAVVRVSRDGEESLHRVDIDGFSTGRSPLLVAPGLLDLRYNQVTPSIGFAATEMSGGIPPFVWYFNRAGECRNDPADIAQRAAGLARARRERVTSDDGYAFDLDLRWPASAGDRFVGPVVVMLYGAYGLDLDLDSDPDLKQWLDRGFAVATPHVRGGGPELRHLAGTRAKRGRSLMDAAAAIRHLRAGVGVVEATDIVTLGASAGGFLSATMVNVCPGEVDVCVVVNGFVDPLTSLVRRDTLTSASDEDEWGDPTNPNDVAVLHAISPVENLTPSAAEALVVVAGCDVRVNPRQGLKWALGYRALGGSVELWYDPNGAHDCWGAGMPRTALVDWVSAAVARRRAKVAA</sequence>